<dbReference type="KEGG" id="fgg:FSB75_21065"/>
<feature type="compositionally biased region" description="Basic and acidic residues" evidence="1">
    <location>
        <begin position="29"/>
        <end position="38"/>
    </location>
</feature>
<accession>A0A5B8UPL8</accession>
<reference evidence="2 3" key="1">
    <citation type="journal article" date="2015" name="Int. J. Syst. Evol. Microbiol.">
        <title>Flavisolibacter ginsenosidimutans sp. nov., with ginsenoside-converting activity isolated from soil used for cultivating ginseng.</title>
        <authorList>
            <person name="Zhao Y."/>
            <person name="Liu Q."/>
            <person name="Kang M.S."/>
            <person name="Jin F."/>
            <person name="Yu H."/>
            <person name="Im W.T."/>
        </authorList>
    </citation>
    <scope>NUCLEOTIDE SEQUENCE [LARGE SCALE GENOMIC DNA]</scope>
    <source>
        <strain evidence="2 3">Gsoil 636</strain>
    </source>
</reference>
<dbReference type="InterPro" id="IPR019626">
    <property type="entry name" value="Stress-induced_KGG_rpt"/>
</dbReference>
<organism evidence="2 3">
    <name type="scientific">Flavisolibacter ginsenosidimutans</name>
    <dbReference type="NCBI Taxonomy" id="661481"/>
    <lineage>
        <taxon>Bacteria</taxon>
        <taxon>Pseudomonadati</taxon>
        <taxon>Bacteroidota</taxon>
        <taxon>Chitinophagia</taxon>
        <taxon>Chitinophagales</taxon>
        <taxon>Chitinophagaceae</taxon>
        <taxon>Flavisolibacter</taxon>
    </lineage>
</organism>
<evidence type="ECO:0000313" key="2">
    <source>
        <dbReference type="EMBL" id="QEC58594.1"/>
    </source>
</evidence>
<feature type="compositionally biased region" description="Basic and acidic residues" evidence="1">
    <location>
        <begin position="1"/>
        <end position="20"/>
    </location>
</feature>
<keyword evidence="3" id="KW-1185">Reference proteome</keyword>
<dbReference type="Proteomes" id="UP000321204">
    <property type="component" value="Chromosome"/>
</dbReference>
<dbReference type="InterPro" id="IPR052590">
    <property type="entry name" value="Stress/Virulence-Domain"/>
</dbReference>
<dbReference type="PANTHER" id="PTHR36569:SF5">
    <property type="entry name" value="CONIDIATION-SPECIFIC PROTEIN 10 (EUROFUNG)"/>
    <property type="match status" value="1"/>
</dbReference>
<evidence type="ECO:0000256" key="1">
    <source>
        <dbReference type="SAM" id="MobiDB-lite"/>
    </source>
</evidence>
<proteinExistence type="predicted"/>
<evidence type="ECO:0000313" key="3">
    <source>
        <dbReference type="Proteomes" id="UP000321204"/>
    </source>
</evidence>
<feature type="compositionally biased region" description="Basic and acidic residues" evidence="1">
    <location>
        <begin position="53"/>
        <end position="64"/>
    </location>
</feature>
<feature type="compositionally biased region" description="Basic and acidic residues" evidence="1">
    <location>
        <begin position="73"/>
        <end position="82"/>
    </location>
</feature>
<feature type="region of interest" description="Disordered" evidence="1">
    <location>
        <begin position="1"/>
        <end position="99"/>
    </location>
</feature>
<dbReference type="Pfam" id="PF10685">
    <property type="entry name" value="KGG"/>
    <property type="match status" value="2"/>
</dbReference>
<dbReference type="EMBL" id="CP042433">
    <property type="protein sequence ID" value="QEC58594.1"/>
    <property type="molecule type" value="Genomic_DNA"/>
</dbReference>
<gene>
    <name evidence="2" type="ORF">FSB75_21065</name>
</gene>
<dbReference type="PANTHER" id="PTHR36569">
    <property type="match status" value="1"/>
</dbReference>
<dbReference type="AlphaFoldDB" id="A0A5B8UPL8"/>
<dbReference type="OrthoDB" id="9814245at2"/>
<protein>
    <submittedName>
        <fullName evidence="2">Stress-induced protein</fullName>
    </submittedName>
</protein>
<name>A0A5B8UPL8_9BACT</name>
<sequence length="99" mass="11041">MSRTSSDDGAERSQDSDRKRTANRGFAAMDREKQKRIASEGGRAAHRQGVAHEWSRDEAREAGRKGGQMVSQNREHMSEIGRKGGQSSGQRRQRNGAEE</sequence>